<sequence length="123" mass="13946">MDKSHPAEGMNWVYGTPVSVLIFLPLPRRNRRGLKEKDLLELQTNFETFLTVDEFVANLKPQILPLLPSPSISLNFPPLSPMQSPTTSKSSSREESKEAPNVDDLTNKLLCKFVLILLFYNET</sequence>
<dbReference type="EMBL" id="UYSG01002636">
    <property type="protein sequence ID" value="VDL57644.1"/>
    <property type="molecule type" value="Genomic_DNA"/>
</dbReference>
<reference evidence="5" key="1">
    <citation type="submission" date="2017-02" db="UniProtKB">
        <authorList>
            <consortium name="WormBaseParasite"/>
        </authorList>
    </citation>
    <scope>IDENTIFICATION</scope>
</reference>
<protein>
    <submittedName>
        <fullName evidence="3 5">Uncharacterized protein</fullName>
    </submittedName>
</protein>
<evidence type="ECO:0000313" key="3">
    <source>
        <dbReference type="EMBL" id="VDL57644.1"/>
    </source>
</evidence>
<feature type="transmembrane region" description="Helical" evidence="2">
    <location>
        <begin position="12"/>
        <end position="27"/>
    </location>
</feature>
<keyword evidence="2" id="KW-1133">Transmembrane helix</keyword>
<dbReference type="Proteomes" id="UP000274504">
    <property type="component" value="Unassembled WGS sequence"/>
</dbReference>
<reference evidence="3 4" key="2">
    <citation type="submission" date="2018-11" db="EMBL/GenBank/DDBJ databases">
        <authorList>
            <consortium name="Pathogen Informatics"/>
        </authorList>
    </citation>
    <scope>NUCLEOTIDE SEQUENCE [LARGE SCALE GENOMIC DNA]</scope>
</reference>
<feature type="compositionally biased region" description="Basic and acidic residues" evidence="1">
    <location>
        <begin position="91"/>
        <end position="100"/>
    </location>
</feature>
<proteinExistence type="predicted"/>
<evidence type="ECO:0000256" key="2">
    <source>
        <dbReference type="SAM" id="Phobius"/>
    </source>
</evidence>
<feature type="compositionally biased region" description="Low complexity" evidence="1">
    <location>
        <begin position="77"/>
        <end position="90"/>
    </location>
</feature>
<accession>A0A0R3SK63</accession>
<gene>
    <name evidence="3" type="ORF">HDID_LOCUS5326</name>
</gene>
<name>A0A0R3SK63_HYMDI</name>
<evidence type="ECO:0000256" key="1">
    <source>
        <dbReference type="SAM" id="MobiDB-lite"/>
    </source>
</evidence>
<dbReference type="AlphaFoldDB" id="A0A0R3SK63"/>
<keyword evidence="2" id="KW-0812">Transmembrane</keyword>
<feature type="region of interest" description="Disordered" evidence="1">
    <location>
        <begin position="77"/>
        <end position="101"/>
    </location>
</feature>
<keyword evidence="2" id="KW-0472">Membrane</keyword>
<organism evidence="5">
    <name type="scientific">Hymenolepis diminuta</name>
    <name type="common">Rat tapeworm</name>
    <dbReference type="NCBI Taxonomy" id="6216"/>
    <lineage>
        <taxon>Eukaryota</taxon>
        <taxon>Metazoa</taxon>
        <taxon>Spiralia</taxon>
        <taxon>Lophotrochozoa</taxon>
        <taxon>Platyhelminthes</taxon>
        <taxon>Cestoda</taxon>
        <taxon>Eucestoda</taxon>
        <taxon>Cyclophyllidea</taxon>
        <taxon>Hymenolepididae</taxon>
        <taxon>Hymenolepis</taxon>
    </lineage>
</organism>
<evidence type="ECO:0000313" key="4">
    <source>
        <dbReference type="Proteomes" id="UP000274504"/>
    </source>
</evidence>
<evidence type="ECO:0000313" key="5">
    <source>
        <dbReference type="WBParaSite" id="HDID_0000532801-mRNA-1"/>
    </source>
</evidence>
<dbReference type="WBParaSite" id="HDID_0000532801-mRNA-1">
    <property type="protein sequence ID" value="HDID_0000532801-mRNA-1"/>
    <property type="gene ID" value="HDID_0000532801"/>
</dbReference>